<dbReference type="STRING" id="1618443.UV73_C0012G0112"/>
<keyword evidence="2" id="KW-0489">Methyltransferase</keyword>
<comment type="caution">
    <text evidence="2">The sequence shown here is derived from an EMBL/GenBank/DDBJ whole genome shotgun (WGS) entry which is preliminary data.</text>
</comment>
<dbReference type="AlphaFoldDB" id="A0A0G1DEQ5"/>
<evidence type="ECO:0000259" key="1">
    <source>
        <dbReference type="Pfam" id="PF08241"/>
    </source>
</evidence>
<dbReference type="InterPro" id="IPR029063">
    <property type="entry name" value="SAM-dependent_MTases_sf"/>
</dbReference>
<dbReference type="Pfam" id="PF08241">
    <property type="entry name" value="Methyltransf_11"/>
    <property type="match status" value="1"/>
</dbReference>
<dbReference type="InterPro" id="IPR013216">
    <property type="entry name" value="Methyltransf_11"/>
</dbReference>
<dbReference type="GO" id="GO:0032259">
    <property type="term" value="P:methylation"/>
    <property type="evidence" value="ECO:0007669"/>
    <property type="project" value="UniProtKB-KW"/>
</dbReference>
<feature type="domain" description="Methyltransferase type 11" evidence="1">
    <location>
        <begin position="28"/>
        <end position="121"/>
    </location>
</feature>
<dbReference type="CDD" id="cd02440">
    <property type="entry name" value="AdoMet_MTases"/>
    <property type="match status" value="1"/>
</dbReference>
<dbReference type="EMBL" id="LCFP01000012">
    <property type="protein sequence ID" value="KKS96084.1"/>
    <property type="molecule type" value="Genomic_DNA"/>
</dbReference>
<name>A0A0G1DEQ5_9BACT</name>
<organism evidence="2 3">
    <name type="scientific">Candidatus Gottesmanbacteria bacterium GW2011_GWA2_43_14</name>
    <dbReference type="NCBI Taxonomy" id="1618443"/>
    <lineage>
        <taxon>Bacteria</taxon>
        <taxon>Candidatus Gottesmaniibacteriota</taxon>
    </lineage>
</organism>
<gene>
    <name evidence="2" type="ORF">UV73_C0012G0112</name>
</gene>
<sequence>MTNNSWLDWNHLLNTYSNVVTKENLVIEIGSSTVSRTIDIAKRCKKLIGVEKYKNRIPADNKFSRYKIKIIKGDWQNLGEVITPNSIDIIIASHVIEHVKDDIKCLNESYKVLKEGGYLIFNTPNRKRLARTIIEFFIGERKFPFWEHIREYVKSDLEKLIEKSNFSDKEAVISSVGFGLRLFGFGYYTTRSPVILDSLSTFWEVVLRK</sequence>
<evidence type="ECO:0000313" key="2">
    <source>
        <dbReference type="EMBL" id="KKS96084.1"/>
    </source>
</evidence>
<dbReference type="Gene3D" id="3.40.50.150">
    <property type="entry name" value="Vaccinia Virus protein VP39"/>
    <property type="match status" value="1"/>
</dbReference>
<protein>
    <submittedName>
        <fullName evidence="2">Methyltransferase type 11</fullName>
    </submittedName>
</protein>
<dbReference type="Proteomes" id="UP000034894">
    <property type="component" value="Unassembled WGS sequence"/>
</dbReference>
<accession>A0A0G1DEQ5</accession>
<dbReference type="SUPFAM" id="SSF53335">
    <property type="entry name" value="S-adenosyl-L-methionine-dependent methyltransferases"/>
    <property type="match status" value="1"/>
</dbReference>
<dbReference type="PANTHER" id="PTHR43861">
    <property type="entry name" value="TRANS-ACONITATE 2-METHYLTRANSFERASE-RELATED"/>
    <property type="match status" value="1"/>
</dbReference>
<keyword evidence="2" id="KW-0808">Transferase</keyword>
<evidence type="ECO:0000313" key="3">
    <source>
        <dbReference type="Proteomes" id="UP000034894"/>
    </source>
</evidence>
<reference evidence="2 3" key="1">
    <citation type="journal article" date="2015" name="Nature">
        <title>rRNA introns, odd ribosomes, and small enigmatic genomes across a large radiation of phyla.</title>
        <authorList>
            <person name="Brown C.T."/>
            <person name="Hug L.A."/>
            <person name="Thomas B.C."/>
            <person name="Sharon I."/>
            <person name="Castelle C.J."/>
            <person name="Singh A."/>
            <person name="Wilkins M.J."/>
            <person name="Williams K.H."/>
            <person name="Banfield J.F."/>
        </authorList>
    </citation>
    <scope>NUCLEOTIDE SEQUENCE [LARGE SCALE GENOMIC DNA]</scope>
</reference>
<proteinExistence type="predicted"/>
<dbReference type="GO" id="GO:0008757">
    <property type="term" value="F:S-adenosylmethionine-dependent methyltransferase activity"/>
    <property type="evidence" value="ECO:0007669"/>
    <property type="project" value="InterPro"/>
</dbReference>